<dbReference type="EMBL" id="CP017902">
    <property type="protein sequence ID" value="ARP18066.1"/>
    <property type="molecule type" value="Genomic_DNA"/>
</dbReference>
<dbReference type="EMBL" id="JABCMA010000002">
    <property type="protein sequence ID" value="NMR72776.1"/>
    <property type="molecule type" value="Genomic_DNA"/>
</dbReference>
<dbReference type="Proteomes" id="UP000532247">
    <property type="component" value="Unassembled WGS sequence"/>
</dbReference>
<dbReference type="RefSeq" id="WP_005389614.1">
    <property type="nucleotide sequence ID" value="NZ_AP023187.1"/>
</dbReference>
<proteinExistence type="predicted"/>
<dbReference type="AlphaFoldDB" id="A0A1W6U4W3"/>
<dbReference type="Pfam" id="PF06097">
    <property type="entry name" value="DUF945"/>
    <property type="match status" value="1"/>
</dbReference>
<evidence type="ECO:0000313" key="2">
    <source>
        <dbReference type="EMBL" id="NMR72776.1"/>
    </source>
</evidence>
<evidence type="ECO:0000313" key="5">
    <source>
        <dbReference type="Proteomes" id="UP000565155"/>
    </source>
</evidence>
<dbReference type="GeneID" id="75168052"/>
<evidence type="ECO:0000313" key="4">
    <source>
        <dbReference type="Proteomes" id="UP000532247"/>
    </source>
</evidence>
<dbReference type="EMBL" id="VTYF01000001">
    <property type="protein sequence ID" value="NOI07520.1"/>
    <property type="molecule type" value="Genomic_DNA"/>
</dbReference>
<sequence>MQNLKKIGAIGGAISLALCWPLAVGQIGQSIIEDGITNMNDEMIKGEVVEYQRGYLSSVVLTRYSVVDPELKTQLERDGMPTTFDVTSDVSHGLTSLTADSKLVDNDFLPLTMHSQTQLNGNTAFILDLDSWHYRNEAQGVSVSTSPAKVTGDVTVLGDLNYQVSVPSVQVDFENGEELHLNALTGQGKGKQAKGYWLGEQSFSLEKLDVVDANLTPVFLIENASYRGNTTMSESGDKLNSQLNLDAKKLRLTDGTDVDNFKLDFSIADVDSQSFDQIMSIYQSSPMLDEQEIANLLPHVDTLFSKGFDLSVNELSLAFGDGKFHNEWQLSIPEGTEHITQDPMKLVTATTGELSTYFSDELVTHYPFIQEGIDELLIMELIEKVEGGYQLKAEIGEGKLKFENGHEFPLVALLMPALMQQQ</sequence>
<gene>
    <name evidence="3" type="ORF">F0254_01405</name>
    <name evidence="2" type="ORF">HKB35_03975</name>
    <name evidence="1" type="ORF">K05K4_12280</name>
</gene>
<dbReference type="Proteomes" id="UP000565155">
    <property type="component" value="Unassembled WGS sequence"/>
</dbReference>
<protein>
    <submittedName>
        <fullName evidence="2">DUF945 family protein</fullName>
    </submittedName>
</protein>
<evidence type="ECO:0000313" key="3">
    <source>
        <dbReference type="EMBL" id="NOI07520.1"/>
    </source>
</evidence>
<evidence type="ECO:0000313" key="1">
    <source>
        <dbReference type="EMBL" id="ARP18066.1"/>
    </source>
</evidence>
<dbReference type="InterPro" id="IPR010352">
    <property type="entry name" value="DUF945"/>
</dbReference>
<reference evidence="1" key="1">
    <citation type="submission" date="2016-10" db="EMBL/GenBank/DDBJ databases">
        <title>The High Quality Genome of Vibrio alginolyticus K01M1.</title>
        <authorList>
            <person name="Wendling C."/>
            <person name="Chibani C.M."/>
            <person name="Hertel R."/>
            <person name="Sproer C."/>
            <person name="Bunk B."/>
            <person name="Overmann J."/>
            <person name="Roth O."/>
            <person name="Liesegang H."/>
        </authorList>
    </citation>
    <scope>NUCLEOTIDE SEQUENCE</scope>
    <source>
        <strain evidence="1">K05K4</strain>
    </source>
</reference>
<reference evidence="3 4" key="2">
    <citation type="submission" date="2019-09" db="EMBL/GenBank/DDBJ databases">
        <title>Draft genome sequencing and comparative genomics of hatchery-associated Vibrios.</title>
        <authorList>
            <person name="Kehlet-Delgado H."/>
            <person name="Mueller R.S."/>
        </authorList>
    </citation>
    <scope>NUCLEOTIDE SEQUENCE [LARGE SCALE GENOMIC DNA]</scope>
    <source>
        <strain evidence="3 4">081416A</strain>
    </source>
</reference>
<organism evidence="1">
    <name type="scientific">Vibrio alginolyticus</name>
    <dbReference type="NCBI Taxonomy" id="663"/>
    <lineage>
        <taxon>Bacteria</taxon>
        <taxon>Pseudomonadati</taxon>
        <taxon>Pseudomonadota</taxon>
        <taxon>Gammaproteobacteria</taxon>
        <taxon>Vibrionales</taxon>
        <taxon>Vibrionaceae</taxon>
        <taxon>Vibrio</taxon>
    </lineage>
</organism>
<reference evidence="2 5" key="3">
    <citation type="submission" date="2020-04" db="EMBL/GenBank/DDBJ databases">
        <title>Whole-genome sequencing of Vibrio spp. from China reveals different genetic environments of blaCTX-M-14 among diverse lineages.</title>
        <authorList>
            <person name="Zheng Z."/>
            <person name="Ye L."/>
            <person name="Chen S."/>
        </authorList>
    </citation>
    <scope>NUCLEOTIDE SEQUENCE [LARGE SCALE GENOMIC DNA]</scope>
    <source>
        <strain evidence="2 5">Vb1636</strain>
    </source>
</reference>
<name>A0A1W6U4W3_VIBAL</name>
<accession>A0A1W6U4W3</accession>